<sequence length="146" mass="16462">MSEAIDETIKEIAVRHGVVLSKDDPILILQTMNERLLEETRKAQQEMLAQFKEEMENISSQWKDDAKDKAEKVLSAALASSKAAMSKLLQESTSESVRTMKKMISDSLTEACDLTQQARRFSRFPLLSSIAILIGFVLTCVVHFLR</sequence>
<evidence type="ECO:0000313" key="4">
    <source>
        <dbReference type="Proteomes" id="UP000010102"/>
    </source>
</evidence>
<accession>A0AAV2V0D9</accession>
<organism evidence="3 4">
    <name type="scientific">Legionella pneumophila subsp. pneumophila</name>
    <dbReference type="NCBI Taxonomy" id="91891"/>
    <lineage>
        <taxon>Bacteria</taxon>
        <taxon>Pseudomonadati</taxon>
        <taxon>Pseudomonadota</taxon>
        <taxon>Gammaproteobacteria</taxon>
        <taxon>Legionellales</taxon>
        <taxon>Legionellaceae</taxon>
        <taxon>Legionella</taxon>
    </lineage>
</organism>
<protein>
    <submittedName>
        <fullName evidence="3">TraM protein</fullName>
    </submittedName>
</protein>
<dbReference type="GO" id="GO:0009372">
    <property type="term" value="P:quorum sensing"/>
    <property type="evidence" value="ECO:0007669"/>
    <property type="project" value="InterPro"/>
</dbReference>
<feature type="transmembrane region" description="Helical" evidence="2">
    <location>
        <begin position="124"/>
        <end position="145"/>
    </location>
</feature>
<dbReference type="Proteomes" id="UP000010102">
    <property type="component" value="Chromosome"/>
</dbReference>
<name>A0AAV2V0D9_LEGPN</name>
<keyword evidence="2" id="KW-1133">Transmembrane helix</keyword>
<gene>
    <name evidence="3" type="primary">traM</name>
    <name evidence="3" type="ORF">LPO_2478</name>
</gene>
<dbReference type="NCBIfam" id="NF010470">
    <property type="entry name" value="PRK13895.1"/>
    <property type="match status" value="1"/>
</dbReference>
<evidence type="ECO:0000313" key="3">
    <source>
        <dbReference type="EMBL" id="CCD06452.1"/>
    </source>
</evidence>
<dbReference type="EMBL" id="FQ958210">
    <property type="protein sequence ID" value="CCD06452.1"/>
    <property type="molecule type" value="Genomic_DNA"/>
</dbReference>
<keyword evidence="2" id="KW-0812">Transmembrane</keyword>
<dbReference type="RefSeq" id="WP_014842350.1">
    <property type="nucleotide sequence ID" value="NC_018139.1"/>
</dbReference>
<dbReference type="InterPro" id="IPR028140">
    <property type="entry name" value="TraM"/>
</dbReference>
<dbReference type="KEGG" id="lpo:LPO_2478"/>
<keyword evidence="1" id="KW-0175">Coiled coil</keyword>
<proteinExistence type="predicted"/>
<feature type="coiled-coil region" evidence="1">
    <location>
        <begin position="26"/>
        <end position="61"/>
    </location>
</feature>
<dbReference type="Pfam" id="PF11657">
    <property type="entry name" value="Activator-TraM"/>
    <property type="match status" value="1"/>
</dbReference>
<evidence type="ECO:0000256" key="1">
    <source>
        <dbReference type="SAM" id="Coils"/>
    </source>
</evidence>
<keyword evidence="2" id="KW-0472">Membrane</keyword>
<dbReference type="AlphaFoldDB" id="A0AAV2V0D9"/>
<reference evidence="3 4" key="1">
    <citation type="submission" date="2011-07" db="EMBL/GenBank/DDBJ databases">
        <authorList>
            <person name="Genoscope - CEA"/>
        </authorList>
    </citation>
    <scope>NUCLEOTIDE SEQUENCE [LARGE SCALE GENOMIC DNA]</scope>
    <source>
        <strain evidence="4">lorraine</strain>
    </source>
</reference>
<evidence type="ECO:0000256" key="2">
    <source>
        <dbReference type="SAM" id="Phobius"/>
    </source>
</evidence>